<dbReference type="Proteomes" id="UP000267027">
    <property type="component" value="Unassembled WGS sequence"/>
</dbReference>
<protein>
    <submittedName>
        <fullName evidence="3">CHK domain-containing protein</fullName>
    </submittedName>
</protein>
<dbReference type="AlphaFoldDB" id="A0A0R3Q050"/>
<evidence type="ECO:0000313" key="3">
    <source>
        <dbReference type="WBParaSite" id="ACOC_0001226201-mRNA-1"/>
    </source>
</evidence>
<accession>A0A0R3Q050</accession>
<name>A0A0R3Q050_ANGCS</name>
<dbReference type="OrthoDB" id="6137736at2759"/>
<evidence type="ECO:0000313" key="1">
    <source>
        <dbReference type="EMBL" id="VDM63848.1"/>
    </source>
</evidence>
<dbReference type="EMBL" id="UYYA01004957">
    <property type="protein sequence ID" value="VDM63848.1"/>
    <property type="molecule type" value="Genomic_DNA"/>
</dbReference>
<gene>
    <name evidence="1" type="ORF">ACOC_LOCUS12263</name>
</gene>
<proteinExistence type="predicted"/>
<keyword evidence="2" id="KW-1185">Reference proteome</keyword>
<evidence type="ECO:0000313" key="2">
    <source>
        <dbReference type="Proteomes" id="UP000267027"/>
    </source>
</evidence>
<dbReference type="WBParaSite" id="ACOC_0001226201-mRNA-1">
    <property type="protein sequence ID" value="ACOC_0001226201-mRNA-1"/>
    <property type="gene ID" value="ACOC_0001226201"/>
</dbReference>
<reference evidence="1 2" key="2">
    <citation type="submission" date="2018-11" db="EMBL/GenBank/DDBJ databases">
        <authorList>
            <consortium name="Pathogen Informatics"/>
        </authorList>
    </citation>
    <scope>NUCLEOTIDE SEQUENCE [LARGE SCALE GENOMIC DNA]</scope>
    <source>
        <strain evidence="1 2">Costa Rica</strain>
    </source>
</reference>
<organism evidence="3">
    <name type="scientific">Angiostrongylus costaricensis</name>
    <name type="common">Nematode worm</name>
    <dbReference type="NCBI Taxonomy" id="334426"/>
    <lineage>
        <taxon>Eukaryota</taxon>
        <taxon>Metazoa</taxon>
        <taxon>Ecdysozoa</taxon>
        <taxon>Nematoda</taxon>
        <taxon>Chromadorea</taxon>
        <taxon>Rhabditida</taxon>
        <taxon>Rhabditina</taxon>
        <taxon>Rhabditomorpha</taxon>
        <taxon>Strongyloidea</taxon>
        <taxon>Metastrongylidae</taxon>
        <taxon>Angiostrongylus</taxon>
    </lineage>
</organism>
<sequence length="183" mass="20790">MVRNINEVWAKGSIGESILRTLFRKFRSGDFDLEDKGGCERPGELDNDLKALVEAHTRTLSPQFATLLFQYVRQLHPAALCVLGDITSGNDTHREVIVSHPQLYDILFLFEDPNVDAMLLKDAESSESEINRATDDCNVILGVFFLFPNRLSTSDLELTRRALEAMHSLLPEYQEHPMLTVQR</sequence>
<reference evidence="3" key="1">
    <citation type="submission" date="2017-02" db="UniProtKB">
        <authorList>
            <consortium name="WormBaseParasite"/>
        </authorList>
    </citation>
    <scope>IDENTIFICATION</scope>
</reference>